<dbReference type="Pfam" id="PF00022">
    <property type="entry name" value="Actin"/>
    <property type="match status" value="1"/>
</dbReference>
<dbReference type="InterPro" id="IPR043129">
    <property type="entry name" value="ATPase_NBD"/>
</dbReference>
<comment type="function">
    <text evidence="5">Component of the SWR1 complex which mediates the ATP-dependent exchange of histone H2A for the H2A variant HZT1 leading to transcriptional regulation of selected genes by chromatin remodeling. Involved in chromosome stability.</text>
</comment>
<dbReference type="Proteomes" id="UP001163105">
    <property type="component" value="Unassembled WGS sequence"/>
</dbReference>
<keyword evidence="12" id="KW-1185">Reference proteome</keyword>
<comment type="similarity">
    <text evidence="2">Belongs to the actin family. ARP6 subfamily.</text>
</comment>
<comment type="subcellular location">
    <subcellularLocation>
        <location evidence="1">Cytoplasm</location>
    </subcellularLocation>
</comment>
<dbReference type="Pfam" id="PF26335">
    <property type="entry name" value="ARB_00930_C"/>
    <property type="match status" value="1"/>
</dbReference>
<evidence type="ECO:0000256" key="4">
    <source>
        <dbReference type="ARBA" id="ARBA00022490"/>
    </source>
</evidence>
<evidence type="ECO:0000256" key="6">
    <source>
        <dbReference type="ARBA" id="ARBA00063309"/>
    </source>
</evidence>
<reference evidence="11" key="1">
    <citation type="submission" date="2023-01" db="EMBL/GenBank/DDBJ databases">
        <title>The growth and conidiation of Purpureocillium lavendulum are regulated by nitrogen source and histone H3K14 acetylation.</title>
        <authorList>
            <person name="Tang P."/>
            <person name="Han J."/>
            <person name="Zhang C."/>
            <person name="Tang P."/>
            <person name="Qi F."/>
            <person name="Zhang K."/>
            <person name="Liang L."/>
        </authorList>
    </citation>
    <scope>NUCLEOTIDE SEQUENCE</scope>
    <source>
        <strain evidence="11">YMF1.00683</strain>
    </source>
</reference>
<dbReference type="CDD" id="cd10210">
    <property type="entry name" value="ASKHA_NBD_Arp6"/>
    <property type="match status" value="1"/>
</dbReference>
<dbReference type="EMBL" id="JAQHRD010000006">
    <property type="protein sequence ID" value="KAJ6439768.1"/>
    <property type="molecule type" value="Genomic_DNA"/>
</dbReference>
<dbReference type="Gene3D" id="3.90.640.10">
    <property type="entry name" value="Actin, Chain A, domain 4"/>
    <property type="match status" value="1"/>
</dbReference>
<evidence type="ECO:0000256" key="5">
    <source>
        <dbReference type="ARBA" id="ARBA00025222"/>
    </source>
</evidence>
<dbReference type="Gene3D" id="3.40.710.10">
    <property type="entry name" value="DD-peptidase/beta-lactamase superfamily"/>
    <property type="match status" value="1"/>
</dbReference>
<dbReference type="FunFam" id="3.90.640.10:FF:000014">
    <property type="entry name" value="Putative actin-related protein 6"/>
    <property type="match status" value="1"/>
</dbReference>
<evidence type="ECO:0000256" key="1">
    <source>
        <dbReference type="ARBA" id="ARBA00004496"/>
    </source>
</evidence>
<dbReference type="InterPro" id="IPR058664">
    <property type="entry name" value="ARB_00930-like_C"/>
</dbReference>
<organism evidence="11 12">
    <name type="scientific">Purpureocillium lavendulum</name>
    <dbReference type="NCBI Taxonomy" id="1247861"/>
    <lineage>
        <taxon>Eukaryota</taxon>
        <taxon>Fungi</taxon>
        <taxon>Dikarya</taxon>
        <taxon>Ascomycota</taxon>
        <taxon>Pezizomycotina</taxon>
        <taxon>Sordariomycetes</taxon>
        <taxon>Hypocreomycetidae</taxon>
        <taxon>Hypocreales</taxon>
        <taxon>Ophiocordycipitaceae</taxon>
        <taxon>Purpureocillium</taxon>
    </lineage>
</organism>
<dbReference type="SUPFAM" id="SSF53067">
    <property type="entry name" value="Actin-like ATPase domain"/>
    <property type="match status" value="2"/>
</dbReference>
<comment type="caution">
    <text evidence="11">The sequence shown here is derived from an EMBL/GenBank/DDBJ whole genome shotgun (WGS) entry which is preliminary data.</text>
</comment>
<feature type="domain" description="Beta-lactamase-related" evidence="9">
    <location>
        <begin position="169"/>
        <end position="360"/>
    </location>
</feature>
<protein>
    <recommendedName>
        <fullName evidence="3">Actin-like protein ARP6</fullName>
    </recommendedName>
    <alternativeName>
        <fullName evidence="7">Actin-like protein arp6</fullName>
    </alternativeName>
</protein>
<dbReference type="GO" id="GO:0005737">
    <property type="term" value="C:cytoplasm"/>
    <property type="evidence" value="ECO:0007669"/>
    <property type="project" value="UniProtKB-SubCell"/>
</dbReference>
<dbReference type="GO" id="GO:0005634">
    <property type="term" value="C:nucleus"/>
    <property type="evidence" value="ECO:0007669"/>
    <property type="project" value="UniProtKB-ARBA"/>
</dbReference>
<dbReference type="InterPro" id="IPR012338">
    <property type="entry name" value="Beta-lactam/transpept-like"/>
</dbReference>
<dbReference type="Gene3D" id="3.30.420.40">
    <property type="match status" value="2"/>
</dbReference>
<evidence type="ECO:0000259" key="10">
    <source>
        <dbReference type="Pfam" id="PF26335"/>
    </source>
</evidence>
<evidence type="ECO:0000313" key="12">
    <source>
        <dbReference type="Proteomes" id="UP001163105"/>
    </source>
</evidence>
<dbReference type="SMART" id="SM00268">
    <property type="entry name" value="ACTIN"/>
    <property type="match status" value="1"/>
</dbReference>
<evidence type="ECO:0000256" key="7">
    <source>
        <dbReference type="ARBA" id="ARBA00073820"/>
    </source>
</evidence>
<name>A0AB34FJX9_9HYPO</name>
<dbReference type="Pfam" id="PF00144">
    <property type="entry name" value="Beta-lactamase"/>
    <property type="match status" value="1"/>
</dbReference>
<gene>
    <name evidence="11" type="primary">ACTR6</name>
    <name evidence="11" type="ORF">O9K51_07659</name>
</gene>
<proteinExistence type="inferred from homology"/>
<dbReference type="AlphaFoldDB" id="A0AB34FJX9"/>
<evidence type="ECO:0000256" key="3">
    <source>
        <dbReference type="ARBA" id="ARBA00018633"/>
    </source>
</evidence>
<feature type="region of interest" description="Disordered" evidence="8">
    <location>
        <begin position="551"/>
        <end position="574"/>
    </location>
</feature>
<dbReference type="InterPro" id="IPR001466">
    <property type="entry name" value="Beta-lactam-related"/>
</dbReference>
<evidence type="ECO:0000256" key="8">
    <source>
        <dbReference type="SAM" id="MobiDB-lite"/>
    </source>
</evidence>
<evidence type="ECO:0000313" key="11">
    <source>
        <dbReference type="EMBL" id="KAJ6439768.1"/>
    </source>
</evidence>
<dbReference type="InterPro" id="IPR004000">
    <property type="entry name" value="Actin"/>
</dbReference>
<feature type="domain" description="Beta-lactamase-like ARB-00930-like C-terminal" evidence="10">
    <location>
        <begin position="385"/>
        <end position="541"/>
    </location>
</feature>
<evidence type="ECO:0000259" key="9">
    <source>
        <dbReference type="Pfam" id="PF00144"/>
    </source>
</evidence>
<evidence type="ECO:0000256" key="2">
    <source>
        <dbReference type="ARBA" id="ARBA00005665"/>
    </source>
</evidence>
<accession>A0AB34FJX9</accession>
<sequence>MVIPRLRDASALRDATAKLTKTLDAAVAGTINAGWPVENVSFSIGLVTRDQGDPGVPLWEYHHLAKRNVNGTKRIGRDSQYLIGSVTKVLSDYILLNSGLDINAPVTKYISRLRDSESGIHWENTAEANDANSSVDGFSEYYYLKEVFLSAGFPPLKDSDYPSCGVIALNKACSEKQFIDGMIHSYPVIAPGERPAYSSTAFTVFIMAIEEATGKNYGQLIEETFGKALQMKSTRPSPGDDKKAVIPPDENSWGSDYGVNAPGGGLVSTVSDLSRFAYAILTRSTALTPAQVRMWLKPVDYTGGYSAVGAPWEIFRPHNLTPAHPHPVTIYAKSGGAQSYRSQFSIIDEYGVGVVLLTAGPMKAIPVLNDAIMAAIVPAVDDASRQQAAKGYARTFKTASGEQSNTTAAVDATFEMDKDSLTVKAMNRNGSDIYGALTQIWNYTMAQYTADMSSTVRLFPTDLDEAAVLDGKKVTREVWRLWPDFVGPPKSDLPGSGTLQDDCVLWTLGDWVHYGGEPVDRVLFYKDRKGDVVGFEAPFLRFSKHSTGVRTAHPALASPNPAMAGGRKSKPAAPARPATTLVLDNGAYTLKAGFVRDGGAPSEPRLAPNCIARDRARKIYVASDLDKCRDFGEIQFRRPVEKGFVVNWEAQKEVWDHELFDDKAPLKCDPAETRLILAEPPNGLPALQTNCDQVVFEEYGFASYYRGVGPAFNAYHDVQALFRTPTDEATVAGAPAEILLLVDSGYSHTTVTPLLRGQPLHSAVRRLDVGGKLLTNYLARLISVRHFDVRNETYIVNEMKEAACYVSADFKSDLERTWKGTRGDRRQDYLSGAGIVKDYVLPDFHSRSKGELREYDPARHSKARKVAAAGSHADEDILTLRNERFAVPELIFNPSDMGMRQPGLADLIYQSLQELPLGLWPGLLANIVVVGGNTLFDGFVQRLQREVVQRFPDDCVVRVARPPDPIISTWTGAANMASHANIDKVAVTKQEYEELGAAAVARKFATGINVP</sequence>
<keyword evidence="4" id="KW-0963">Cytoplasm</keyword>
<dbReference type="PANTHER" id="PTHR11937">
    <property type="entry name" value="ACTIN"/>
    <property type="match status" value="1"/>
</dbReference>
<comment type="subunit">
    <text evidence="6">Component of the SWR1 chromatin remodeling complex.</text>
</comment>
<dbReference type="SUPFAM" id="SSF56601">
    <property type="entry name" value="beta-lactamase/transpeptidase-like"/>
    <property type="match status" value="1"/>
</dbReference>